<protein>
    <recommendedName>
        <fullName evidence="3">Peptidase C80 domain-containing protein</fullName>
    </recommendedName>
</protein>
<organism evidence="1 2">
    <name type="scientific">Flavivirga aquimarina</name>
    <dbReference type="NCBI Taxonomy" id="2027862"/>
    <lineage>
        <taxon>Bacteria</taxon>
        <taxon>Pseudomonadati</taxon>
        <taxon>Bacteroidota</taxon>
        <taxon>Flavobacteriia</taxon>
        <taxon>Flavobacteriales</taxon>
        <taxon>Flavobacteriaceae</taxon>
        <taxon>Flavivirga</taxon>
    </lineage>
</organism>
<evidence type="ECO:0008006" key="3">
    <source>
        <dbReference type="Google" id="ProtNLM"/>
    </source>
</evidence>
<gene>
    <name evidence="1" type="ORF">Q4Q35_03960</name>
</gene>
<dbReference type="EMBL" id="JAUOEK010000056">
    <property type="protein sequence ID" value="MDO5968953.1"/>
    <property type="molecule type" value="Genomic_DNA"/>
</dbReference>
<reference evidence="1" key="1">
    <citation type="submission" date="2023-07" db="EMBL/GenBank/DDBJ databases">
        <title>Two novel species in the genus Flavivirga.</title>
        <authorList>
            <person name="Kwon K."/>
        </authorList>
    </citation>
    <scope>NUCLEOTIDE SEQUENCE</scope>
    <source>
        <strain evidence="1">KCTC 52353</strain>
    </source>
</reference>
<sequence>MSSYVDKTKDKIAQNVLKEPVKKQNNGDNSLKFIDKRATTITQKKLIQMVTASQNSIQLKRIEHGLENKNTKDPSQAPIQRVEKTADEKKDLFKKSDIHYIPSGWEKDENIRRTNTYLSGSADSTRVKSNTSNPDIVTQSGQAYTLTVVGHGREGDNQNIHANWTGTLMNTHKTKSITNLAAKAAAIVNRERGQLNQLNLYICFSASNGIMQAFKDLFLARVNHDKLTTNALLIGREIAVFVHESGGPTGSGKKLVTLGLNT</sequence>
<proteinExistence type="predicted"/>
<dbReference type="Proteomes" id="UP001176883">
    <property type="component" value="Unassembled WGS sequence"/>
</dbReference>
<evidence type="ECO:0000313" key="2">
    <source>
        <dbReference type="Proteomes" id="UP001176883"/>
    </source>
</evidence>
<keyword evidence="2" id="KW-1185">Reference proteome</keyword>
<dbReference type="RefSeq" id="WP_303276638.1">
    <property type="nucleotide sequence ID" value="NZ_JAUOEK010000056.1"/>
</dbReference>
<comment type="caution">
    <text evidence="1">The sequence shown here is derived from an EMBL/GenBank/DDBJ whole genome shotgun (WGS) entry which is preliminary data.</text>
</comment>
<evidence type="ECO:0000313" key="1">
    <source>
        <dbReference type="EMBL" id="MDO5968953.1"/>
    </source>
</evidence>
<name>A0ABT8W748_9FLAO</name>
<accession>A0ABT8W748</accession>